<accession>A0A6J4VUY0</accession>
<dbReference type="EC" id="2.4.2.2" evidence="6"/>
<dbReference type="PANTHER" id="PTHR10515:SF0">
    <property type="entry name" value="THYMIDINE PHOSPHORYLASE"/>
    <property type="match status" value="1"/>
</dbReference>
<dbReference type="GO" id="GO:0004645">
    <property type="term" value="F:1,4-alpha-oligoglucan phosphorylase activity"/>
    <property type="evidence" value="ECO:0007669"/>
    <property type="project" value="InterPro"/>
</dbReference>
<comment type="subunit">
    <text evidence="2">Homodimer.</text>
</comment>
<dbReference type="InterPro" id="IPR036320">
    <property type="entry name" value="Glycosyl_Trfase_fam3_N_dom_sf"/>
</dbReference>
<keyword evidence="4 6" id="KW-0808">Transferase</keyword>
<evidence type="ECO:0000256" key="1">
    <source>
        <dbReference type="ARBA" id="ARBA00006915"/>
    </source>
</evidence>
<dbReference type="Gene3D" id="1.20.970.10">
    <property type="entry name" value="Transferase, Pyrimidine Nucleoside Phosphorylase, Chain C"/>
    <property type="match status" value="1"/>
</dbReference>
<evidence type="ECO:0000259" key="5">
    <source>
        <dbReference type="SMART" id="SM00941"/>
    </source>
</evidence>
<dbReference type="SUPFAM" id="SSF54680">
    <property type="entry name" value="Pyrimidine nucleoside phosphorylase C-terminal domain"/>
    <property type="match status" value="1"/>
</dbReference>
<evidence type="ECO:0000313" key="6">
    <source>
        <dbReference type="EMBL" id="CAA9589088.1"/>
    </source>
</evidence>
<dbReference type="SUPFAM" id="SSF52418">
    <property type="entry name" value="Nucleoside phosphorylase/phosphoribosyltransferase catalytic domain"/>
    <property type="match status" value="1"/>
</dbReference>
<dbReference type="InterPro" id="IPR013102">
    <property type="entry name" value="PYNP_C"/>
</dbReference>
<dbReference type="GO" id="GO:0009032">
    <property type="term" value="F:thymidine phosphorylase activity"/>
    <property type="evidence" value="ECO:0007669"/>
    <property type="project" value="TreeGrafter"/>
</dbReference>
<dbReference type="SMART" id="SM00941">
    <property type="entry name" value="PYNP_C"/>
    <property type="match status" value="1"/>
</dbReference>
<organism evidence="6">
    <name type="scientific">uncultured Truepera sp</name>
    <dbReference type="NCBI Taxonomy" id="543023"/>
    <lineage>
        <taxon>Bacteria</taxon>
        <taxon>Thermotogati</taxon>
        <taxon>Deinococcota</taxon>
        <taxon>Deinococci</taxon>
        <taxon>Trueperales</taxon>
        <taxon>Trueperaceae</taxon>
        <taxon>Truepera</taxon>
        <taxon>environmental samples</taxon>
    </lineage>
</organism>
<dbReference type="Pfam" id="PF02885">
    <property type="entry name" value="Glycos_trans_3N"/>
    <property type="match status" value="1"/>
</dbReference>
<dbReference type="EMBL" id="CADCWP010000372">
    <property type="protein sequence ID" value="CAA9589088.1"/>
    <property type="molecule type" value="Genomic_DNA"/>
</dbReference>
<dbReference type="NCBIfam" id="NF004490">
    <property type="entry name" value="PRK05820.1"/>
    <property type="match status" value="1"/>
</dbReference>
<dbReference type="InterPro" id="IPR017872">
    <property type="entry name" value="Pyrmidine_PPase_CS"/>
</dbReference>
<proteinExistence type="inferred from homology"/>
<reference evidence="6" key="1">
    <citation type="submission" date="2020-02" db="EMBL/GenBank/DDBJ databases">
        <authorList>
            <person name="Meier V. D."/>
        </authorList>
    </citation>
    <scope>NUCLEOTIDE SEQUENCE</scope>
    <source>
        <strain evidence="6">AVDCRST_MAG86</strain>
    </source>
</reference>
<keyword evidence="3 6" id="KW-0328">Glycosyltransferase</keyword>
<name>A0A6J4VUY0_9DEIN</name>
<dbReference type="AlphaFoldDB" id="A0A6J4VUY0"/>
<dbReference type="Gene3D" id="3.90.1170.30">
    <property type="entry name" value="Pyrimidine nucleoside phosphorylase-like, C-terminal domain"/>
    <property type="match status" value="1"/>
</dbReference>
<protein>
    <submittedName>
        <fullName evidence="6">Pyrimidine-nucleoside phosphorylase</fullName>
        <ecNumber evidence="6">2.4.2.2</ecNumber>
    </submittedName>
</protein>
<dbReference type="GO" id="GO:0006213">
    <property type="term" value="P:pyrimidine nucleoside metabolic process"/>
    <property type="evidence" value="ECO:0007669"/>
    <property type="project" value="InterPro"/>
</dbReference>
<comment type="similarity">
    <text evidence="1">Belongs to the thymidine/pyrimidine-nucleoside phosphorylase family.</text>
</comment>
<dbReference type="InterPro" id="IPR036566">
    <property type="entry name" value="PYNP-like_C_sf"/>
</dbReference>
<dbReference type="Pfam" id="PF00591">
    <property type="entry name" value="Glycos_transf_3"/>
    <property type="match status" value="1"/>
</dbReference>
<sequence>MRFVDFIEQKKQGGTHNRGDLEGFVASYITGELPDYQVAAWLMAVCFQGMGASETADLTRAMAHSGDVLDLSRLPYTIDKHSTGGVGDKTSLVLAPLLAACGATVAKMSGRGLGDTGGTVDKLESIPDFQAELSEKAFYAQAERVGRVVTGQTKDLAPADGLLYALRDATATVGSLPLIAASIMSKKLAGGAQTIVLDVKVGGGAFMRTPDEARALAGTMLDIGARAGKEVRAILSGMFEPLGWAVGNALEVTEAVRCLQGRGPDDLLSLCLTLAGTGLRAAELSASRETLEGALASSHAYEKLEAWIAAQGGDARALGRLETAPGHHLLRAERESLVASLDALALGQAVMVLGGGRAQKGDAVDPGVGLVLYAKVGDPVRAGDPLLTLYHRGKGLEDAHRLVGGAVVTSKARTEPPPLVLERL</sequence>
<dbReference type="NCBIfam" id="TIGR02644">
    <property type="entry name" value="Y_phosphoryl"/>
    <property type="match status" value="1"/>
</dbReference>
<dbReference type="SUPFAM" id="SSF47648">
    <property type="entry name" value="Nucleoside phosphorylase/phosphoribosyltransferase N-terminal domain"/>
    <property type="match status" value="1"/>
</dbReference>
<evidence type="ECO:0000256" key="2">
    <source>
        <dbReference type="ARBA" id="ARBA00011738"/>
    </source>
</evidence>
<gene>
    <name evidence="6" type="ORF">AVDCRST_MAG86-4320</name>
</gene>
<dbReference type="InterPro" id="IPR017459">
    <property type="entry name" value="Glycosyl_Trfase_fam3_N_dom"/>
</dbReference>
<dbReference type="GO" id="GO:0006206">
    <property type="term" value="P:pyrimidine nucleobase metabolic process"/>
    <property type="evidence" value="ECO:0007669"/>
    <property type="project" value="InterPro"/>
</dbReference>
<dbReference type="InterPro" id="IPR000053">
    <property type="entry name" value="Thymidine/pyrmidine_PPase"/>
</dbReference>
<evidence type="ECO:0000256" key="3">
    <source>
        <dbReference type="ARBA" id="ARBA00022676"/>
    </source>
</evidence>
<dbReference type="InterPro" id="IPR018090">
    <property type="entry name" value="Pyrmidine_PPas_bac/euk"/>
</dbReference>
<dbReference type="FunFam" id="3.40.1030.10:FF:000003">
    <property type="entry name" value="Pyrimidine-nucleoside phosphorylase"/>
    <property type="match status" value="1"/>
</dbReference>
<feature type="domain" description="Pyrimidine nucleoside phosphorylase C-terminal" evidence="5">
    <location>
        <begin position="337"/>
        <end position="410"/>
    </location>
</feature>
<dbReference type="GO" id="GO:0005829">
    <property type="term" value="C:cytosol"/>
    <property type="evidence" value="ECO:0007669"/>
    <property type="project" value="TreeGrafter"/>
</dbReference>
<dbReference type="InterPro" id="IPR035902">
    <property type="entry name" value="Nuc_phospho_transferase"/>
</dbReference>
<dbReference type="Gene3D" id="3.40.1030.10">
    <property type="entry name" value="Nucleoside phosphorylase/phosphoribosyltransferase catalytic domain"/>
    <property type="match status" value="1"/>
</dbReference>
<dbReference type="PROSITE" id="PS00647">
    <property type="entry name" value="THYMID_PHOSPHORYLASE"/>
    <property type="match status" value="1"/>
</dbReference>
<evidence type="ECO:0000256" key="4">
    <source>
        <dbReference type="ARBA" id="ARBA00022679"/>
    </source>
</evidence>
<dbReference type="PIRSF" id="PIRSF000478">
    <property type="entry name" value="TP_PyNP"/>
    <property type="match status" value="1"/>
</dbReference>
<dbReference type="InterPro" id="IPR000312">
    <property type="entry name" value="Glycosyl_Trfase_fam3"/>
</dbReference>
<dbReference type="PANTHER" id="PTHR10515">
    <property type="entry name" value="THYMIDINE PHOSPHORYLASE"/>
    <property type="match status" value="1"/>
</dbReference>
<dbReference type="Pfam" id="PF07831">
    <property type="entry name" value="PYNP_C"/>
    <property type="match status" value="1"/>
</dbReference>